<dbReference type="GO" id="GO:0004674">
    <property type="term" value="F:protein serine/threonine kinase activity"/>
    <property type="evidence" value="ECO:0007669"/>
    <property type="project" value="UniProtKB-KW"/>
</dbReference>
<dbReference type="SUPFAM" id="SSF56112">
    <property type="entry name" value="Protein kinase-like (PK-like)"/>
    <property type="match status" value="1"/>
</dbReference>
<dbReference type="Proteomes" id="UP000482960">
    <property type="component" value="Unassembled WGS sequence"/>
</dbReference>
<sequence length="501" mass="51929">MTGLDYGRLCRVEALRVLGGRYRLEDQIGAGGMAVVWRATDEVLRRSVAVKVLARPLTVDASARLRIQAEARSAARLAHPHVASVYDFGESLDDAGQPVPFVVMELLRGPTLSKRLAAGPLPPPEAMRVCAEVASGIAAAHEAGLVHRDIKPANVVLTPSGAKVVDFGIAAAAGPLEDLDQDDRMVGTPAYLAPERLTGGDVVPASDVYALGLLLHCVLVGRLPWNVETTTQMLRAHEYHEPVPLPPVAGVPPQVVDLCRQCLVKDPADRPTAAEVAAVLADAAGVRLPMTPVPAGTVGGVPVPDPISDVPTVEPRPARDRRRRRSLVVAVVAGTVVATAVGAALLANPAGTNGEAAAGANPTGLEEPTTRPSTTPGPVTTPPPVAPRPGIPPVDGTTGPTTRSGPAETGAAAPTPSATAAPTTPAPEQQTLTSGGGTVTVECLADQAHAVKWTTEPGYWVTKAEPGPAVRVRIWFKSADTLIRMRIRCKAGVATWVNAPT</sequence>
<dbReference type="PROSITE" id="PS00108">
    <property type="entry name" value="PROTEIN_KINASE_ST"/>
    <property type="match status" value="1"/>
</dbReference>
<evidence type="ECO:0000256" key="7">
    <source>
        <dbReference type="ARBA" id="ARBA00047899"/>
    </source>
</evidence>
<dbReference type="SMART" id="SM00220">
    <property type="entry name" value="S_TKc"/>
    <property type="match status" value="1"/>
</dbReference>
<dbReference type="Gene3D" id="3.30.200.20">
    <property type="entry name" value="Phosphorylase Kinase, domain 1"/>
    <property type="match status" value="1"/>
</dbReference>
<reference evidence="13 14" key="1">
    <citation type="submission" date="2020-03" db="EMBL/GenBank/DDBJ databases">
        <title>Whole genome shotgun sequence of Phytohabitans rumicis NBRC 108638.</title>
        <authorList>
            <person name="Komaki H."/>
            <person name="Tamura T."/>
        </authorList>
    </citation>
    <scope>NUCLEOTIDE SEQUENCE [LARGE SCALE GENOMIC DNA]</scope>
    <source>
        <strain evidence="13 14">NBRC 108638</strain>
    </source>
</reference>
<dbReference type="InterPro" id="IPR017441">
    <property type="entry name" value="Protein_kinase_ATP_BS"/>
</dbReference>
<name>A0A6V8LHJ0_9ACTN</name>
<evidence type="ECO:0000256" key="4">
    <source>
        <dbReference type="ARBA" id="ARBA00022741"/>
    </source>
</evidence>
<comment type="catalytic activity">
    <reaction evidence="7">
        <text>L-threonyl-[protein] + ATP = O-phospho-L-threonyl-[protein] + ADP + H(+)</text>
        <dbReference type="Rhea" id="RHEA:46608"/>
        <dbReference type="Rhea" id="RHEA-COMP:11060"/>
        <dbReference type="Rhea" id="RHEA-COMP:11605"/>
        <dbReference type="ChEBI" id="CHEBI:15378"/>
        <dbReference type="ChEBI" id="CHEBI:30013"/>
        <dbReference type="ChEBI" id="CHEBI:30616"/>
        <dbReference type="ChEBI" id="CHEBI:61977"/>
        <dbReference type="ChEBI" id="CHEBI:456216"/>
        <dbReference type="EC" id="2.7.11.1"/>
    </reaction>
</comment>
<feature type="region of interest" description="Disordered" evidence="10">
    <location>
        <begin position="297"/>
        <end position="324"/>
    </location>
</feature>
<keyword evidence="4 9" id="KW-0547">Nucleotide-binding</keyword>
<evidence type="ECO:0000256" key="9">
    <source>
        <dbReference type="PROSITE-ProRule" id="PRU10141"/>
    </source>
</evidence>
<evidence type="ECO:0000256" key="3">
    <source>
        <dbReference type="ARBA" id="ARBA00022679"/>
    </source>
</evidence>
<keyword evidence="3" id="KW-0808">Transferase</keyword>
<dbReference type="PANTHER" id="PTHR43289:SF6">
    <property type="entry name" value="SERINE_THREONINE-PROTEIN KINASE NEKL-3"/>
    <property type="match status" value="1"/>
</dbReference>
<feature type="compositionally biased region" description="Low complexity" evidence="10">
    <location>
        <begin position="404"/>
        <end position="431"/>
    </location>
</feature>
<feature type="domain" description="Protein kinase" evidence="12">
    <location>
        <begin position="22"/>
        <end position="291"/>
    </location>
</feature>
<evidence type="ECO:0000256" key="10">
    <source>
        <dbReference type="SAM" id="MobiDB-lite"/>
    </source>
</evidence>
<dbReference type="InterPro" id="IPR011009">
    <property type="entry name" value="Kinase-like_dom_sf"/>
</dbReference>
<proteinExistence type="predicted"/>
<dbReference type="Gene3D" id="1.10.510.10">
    <property type="entry name" value="Transferase(Phosphotransferase) domain 1"/>
    <property type="match status" value="1"/>
</dbReference>
<keyword evidence="14" id="KW-1185">Reference proteome</keyword>
<accession>A0A6V8LHJ0</accession>
<evidence type="ECO:0000259" key="12">
    <source>
        <dbReference type="PROSITE" id="PS50011"/>
    </source>
</evidence>
<keyword evidence="2" id="KW-0723">Serine/threonine-protein kinase</keyword>
<comment type="catalytic activity">
    <reaction evidence="8">
        <text>L-seryl-[protein] + ATP = O-phospho-L-seryl-[protein] + ADP + H(+)</text>
        <dbReference type="Rhea" id="RHEA:17989"/>
        <dbReference type="Rhea" id="RHEA-COMP:9863"/>
        <dbReference type="Rhea" id="RHEA-COMP:11604"/>
        <dbReference type="ChEBI" id="CHEBI:15378"/>
        <dbReference type="ChEBI" id="CHEBI:29999"/>
        <dbReference type="ChEBI" id="CHEBI:30616"/>
        <dbReference type="ChEBI" id="CHEBI:83421"/>
        <dbReference type="ChEBI" id="CHEBI:456216"/>
        <dbReference type="EC" id="2.7.11.1"/>
    </reaction>
</comment>
<dbReference type="EC" id="2.7.11.1" evidence="1"/>
<dbReference type="InterPro" id="IPR008271">
    <property type="entry name" value="Ser/Thr_kinase_AS"/>
</dbReference>
<dbReference type="InterPro" id="IPR000719">
    <property type="entry name" value="Prot_kinase_dom"/>
</dbReference>
<feature type="compositionally biased region" description="Low complexity" evidence="10">
    <location>
        <begin position="350"/>
        <end position="378"/>
    </location>
</feature>
<dbReference type="GO" id="GO:0005524">
    <property type="term" value="F:ATP binding"/>
    <property type="evidence" value="ECO:0007669"/>
    <property type="project" value="UniProtKB-UniRule"/>
</dbReference>
<dbReference type="PROSITE" id="PS00107">
    <property type="entry name" value="PROTEIN_KINASE_ATP"/>
    <property type="match status" value="1"/>
</dbReference>
<keyword evidence="11" id="KW-0812">Transmembrane</keyword>
<evidence type="ECO:0000256" key="11">
    <source>
        <dbReference type="SAM" id="Phobius"/>
    </source>
</evidence>
<dbReference type="Pfam" id="PF00069">
    <property type="entry name" value="Pkinase"/>
    <property type="match status" value="1"/>
</dbReference>
<evidence type="ECO:0000256" key="1">
    <source>
        <dbReference type="ARBA" id="ARBA00012513"/>
    </source>
</evidence>
<dbReference type="AlphaFoldDB" id="A0A6V8LHJ0"/>
<organism evidence="13 14">
    <name type="scientific">Phytohabitans rumicis</name>
    <dbReference type="NCBI Taxonomy" id="1076125"/>
    <lineage>
        <taxon>Bacteria</taxon>
        <taxon>Bacillati</taxon>
        <taxon>Actinomycetota</taxon>
        <taxon>Actinomycetes</taxon>
        <taxon>Micromonosporales</taxon>
        <taxon>Micromonosporaceae</taxon>
    </lineage>
</organism>
<reference evidence="13 14" key="2">
    <citation type="submission" date="2020-03" db="EMBL/GenBank/DDBJ databases">
        <authorList>
            <person name="Ichikawa N."/>
            <person name="Kimura A."/>
            <person name="Kitahashi Y."/>
            <person name="Uohara A."/>
        </authorList>
    </citation>
    <scope>NUCLEOTIDE SEQUENCE [LARGE SCALE GENOMIC DNA]</scope>
    <source>
        <strain evidence="13 14">NBRC 108638</strain>
    </source>
</reference>
<keyword evidence="5" id="KW-0418">Kinase</keyword>
<feature type="transmembrane region" description="Helical" evidence="11">
    <location>
        <begin position="326"/>
        <end position="347"/>
    </location>
</feature>
<dbReference type="PANTHER" id="PTHR43289">
    <property type="entry name" value="MITOGEN-ACTIVATED PROTEIN KINASE KINASE KINASE 20-RELATED"/>
    <property type="match status" value="1"/>
</dbReference>
<keyword evidence="6 9" id="KW-0067">ATP-binding</keyword>
<feature type="region of interest" description="Disordered" evidence="10">
    <location>
        <begin position="350"/>
        <end position="435"/>
    </location>
</feature>
<evidence type="ECO:0000256" key="8">
    <source>
        <dbReference type="ARBA" id="ARBA00048679"/>
    </source>
</evidence>
<evidence type="ECO:0000256" key="2">
    <source>
        <dbReference type="ARBA" id="ARBA00022527"/>
    </source>
</evidence>
<evidence type="ECO:0000256" key="5">
    <source>
        <dbReference type="ARBA" id="ARBA00022777"/>
    </source>
</evidence>
<evidence type="ECO:0000313" key="13">
    <source>
        <dbReference type="EMBL" id="GFJ95070.1"/>
    </source>
</evidence>
<feature type="compositionally biased region" description="Pro residues" evidence="10">
    <location>
        <begin position="379"/>
        <end position="392"/>
    </location>
</feature>
<dbReference type="PROSITE" id="PS50011">
    <property type="entry name" value="PROTEIN_KINASE_DOM"/>
    <property type="match status" value="1"/>
</dbReference>
<dbReference type="CDD" id="cd14014">
    <property type="entry name" value="STKc_PknB_like"/>
    <property type="match status" value="1"/>
</dbReference>
<dbReference type="EMBL" id="BLPG01000001">
    <property type="protein sequence ID" value="GFJ95070.1"/>
    <property type="molecule type" value="Genomic_DNA"/>
</dbReference>
<dbReference type="RefSeq" id="WP_281369100.1">
    <property type="nucleotide sequence ID" value="NZ_BAABJB010000022.1"/>
</dbReference>
<comment type="caution">
    <text evidence="13">The sequence shown here is derived from an EMBL/GenBank/DDBJ whole genome shotgun (WGS) entry which is preliminary data.</text>
</comment>
<keyword evidence="11" id="KW-1133">Transmembrane helix</keyword>
<feature type="binding site" evidence="9">
    <location>
        <position position="51"/>
    </location>
    <ligand>
        <name>ATP</name>
        <dbReference type="ChEBI" id="CHEBI:30616"/>
    </ligand>
</feature>
<evidence type="ECO:0000256" key="6">
    <source>
        <dbReference type="ARBA" id="ARBA00022840"/>
    </source>
</evidence>
<gene>
    <name evidence="13" type="ORF">Prum_087120</name>
</gene>
<evidence type="ECO:0000313" key="14">
    <source>
        <dbReference type="Proteomes" id="UP000482960"/>
    </source>
</evidence>
<protein>
    <recommendedName>
        <fullName evidence="1">non-specific serine/threonine protein kinase</fullName>
        <ecNumber evidence="1">2.7.11.1</ecNumber>
    </recommendedName>
</protein>
<keyword evidence="11" id="KW-0472">Membrane</keyword>
<dbReference type="FunFam" id="3.30.200.20:FF:000035">
    <property type="entry name" value="Serine/threonine protein kinase Stk1"/>
    <property type="match status" value="1"/>
</dbReference>